<proteinExistence type="predicted"/>
<evidence type="ECO:0000313" key="1">
    <source>
        <dbReference type="EMBL" id="KZO92457.1"/>
    </source>
</evidence>
<dbReference type="Proteomes" id="UP000076738">
    <property type="component" value="Unassembled WGS sequence"/>
</dbReference>
<evidence type="ECO:0008006" key="3">
    <source>
        <dbReference type="Google" id="ProtNLM"/>
    </source>
</evidence>
<evidence type="ECO:0000313" key="2">
    <source>
        <dbReference type="Proteomes" id="UP000076738"/>
    </source>
</evidence>
<dbReference type="AlphaFoldDB" id="A0A167IAP2"/>
<name>A0A167IAP2_CALVF</name>
<sequence>MGQNWNIINIDKKKGTGDLGKLGEFFNDERTNDWVGSLLRPLSALPPMPWLSPDDGGYCASPPANCAPLLRLPPELLYIIGKHLDCVEDRISLAATCHLLWAAIAPILAPWFEHATWAGCRIMCLGDYMRDLPCDALLSDMEHAELHGQSPDGEPQPATLFGYACHHYGRAIDNWEELLVTVCRLDLQGAPDTALRQVLFKSVYPLRSGQPLVLRNLSKKLYVRSGAVDVLNEQLFSQDTEVGIEKNRVGYCLGDALVCRICWSSDPSCSMWEVPEDLTRGPWAGDRFDVITQDEFGEKEDYDQWADASQEVCEVLRQCWR</sequence>
<dbReference type="EMBL" id="KV417310">
    <property type="protein sequence ID" value="KZO92457.1"/>
    <property type="molecule type" value="Genomic_DNA"/>
</dbReference>
<keyword evidence="2" id="KW-1185">Reference proteome</keyword>
<protein>
    <recommendedName>
        <fullName evidence="3">F-box domain-containing protein</fullName>
    </recommendedName>
</protein>
<feature type="non-terminal residue" evidence="1">
    <location>
        <position position="321"/>
    </location>
</feature>
<accession>A0A167IAP2</accession>
<gene>
    <name evidence="1" type="ORF">CALVIDRAFT_504274</name>
</gene>
<organism evidence="1 2">
    <name type="scientific">Calocera viscosa (strain TUFC12733)</name>
    <dbReference type="NCBI Taxonomy" id="1330018"/>
    <lineage>
        <taxon>Eukaryota</taxon>
        <taxon>Fungi</taxon>
        <taxon>Dikarya</taxon>
        <taxon>Basidiomycota</taxon>
        <taxon>Agaricomycotina</taxon>
        <taxon>Dacrymycetes</taxon>
        <taxon>Dacrymycetales</taxon>
        <taxon>Dacrymycetaceae</taxon>
        <taxon>Calocera</taxon>
    </lineage>
</organism>
<reference evidence="1 2" key="1">
    <citation type="journal article" date="2016" name="Mol. Biol. Evol.">
        <title>Comparative Genomics of Early-Diverging Mushroom-Forming Fungi Provides Insights into the Origins of Lignocellulose Decay Capabilities.</title>
        <authorList>
            <person name="Nagy L.G."/>
            <person name="Riley R."/>
            <person name="Tritt A."/>
            <person name="Adam C."/>
            <person name="Daum C."/>
            <person name="Floudas D."/>
            <person name="Sun H."/>
            <person name="Yadav J.S."/>
            <person name="Pangilinan J."/>
            <person name="Larsson K.H."/>
            <person name="Matsuura K."/>
            <person name="Barry K."/>
            <person name="Labutti K."/>
            <person name="Kuo R."/>
            <person name="Ohm R.A."/>
            <person name="Bhattacharya S.S."/>
            <person name="Shirouzu T."/>
            <person name="Yoshinaga Y."/>
            <person name="Martin F.M."/>
            <person name="Grigoriev I.V."/>
            <person name="Hibbett D.S."/>
        </authorList>
    </citation>
    <scope>NUCLEOTIDE SEQUENCE [LARGE SCALE GENOMIC DNA]</scope>
    <source>
        <strain evidence="1 2">TUFC12733</strain>
    </source>
</reference>
<dbReference type="OrthoDB" id="2588098at2759"/>